<comment type="caution">
    <text evidence="1">The sequence shown here is derived from an EMBL/GenBank/DDBJ whole genome shotgun (WGS) entry which is preliminary data.</text>
</comment>
<evidence type="ECO:0000313" key="1">
    <source>
        <dbReference type="EMBL" id="CAF1222350.1"/>
    </source>
</evidence>
<gene>
    <name evidence="1" type="ORF">OVA965_LOCUS24979</name>
    <name evidence="2" type="ORF">TMI583_LOCUS25705</name>
</gene>
<accession>A0A8S2EMI6</accession>
<name>A0A8S2EMI6_9BILA</name>
<dbReference type="EMBL" id="CAJOBA010036826">
    <property type="protein sequence ID" value="CAF4030465.1"/>
    <property type="molecule type" value="Genomic_DNA"/>
</dbReference>
<sequence length="180" mass="20105">MAVRPTGNRKVWGSIPQSGSGLFPFCRDITSRWVITGHVPNAYLEDEEFLNTLKQSAYRLEVVDEVDQCLKLIHANLNKKVFIVSSGSLGKEIVPKIAGLPQLAGVLIFCANKKEHLKWTAQYCADDRDDDGNPIGIMKAVVDHDDDLLYHLPKNIGEYLDDALLPCIFVKQFFICISTA</sequence>
<evidence type="ECO:0000313" key="2">
    <source>
        <dbReference type="EMBL" id="CAF4030465.1"/>
    </source>
</evidence>
<evidence type="ECO:0000313" key="3">
    <source>
        <dbReference type="Proteomes" id="UP000677228"/>
    </source>
</evidence>
<protein>
    <submittedName>
        <fullName evidence="1">Uncharacterized protein</fullName>
    </submittedName>
</protein>
<dbReference type="AlphaFoldDB" id="A0A8S2EMI6"/>
<dbReference type="EMBL" id="CAJNOK010015284">
    <property type="protein sequence ID" value="CAF1222350.1"/>
    <property type="molecule type" value="Genomic_DNA"/>
</dbReference>
<dbReference type="Proteomes" id="UP000677228">
    <property type="component" value="Unassembled WGS sequence"/>
</dbReference>
<dbReference type="Proteomes" id="UP000682733">
    <property type="component" value="Unassembled WGS sequence"/>
</dbReference>
<proteinExistence type="predicted"/>
<organism evidence="1 3">
    <name type="scientific">Didymodactylos carnosus</name>
    <dbReference type="NCBI Taxonomy" id="1234261"/>
    <lineage>
        <taxon>Eukaryota</taxon>
        <taxon>Metazoa</taxon>
        <taxon>Spiralia</taxon>
        <taxon>Gnathifera</taxon>
        <taxon>Rotifera</taxon>
        <taxon>Eurotatoria</taxon>
        <taxon>Bdelloidea</taxon>
        <taxon>Philodinida</taxon>
        <taxon>Philodinidae</taxon>
        <taxon>Didymodactylos</taxon>
    </lineage>
</organism>
<reference evidence="1" key="1">
    <citation type="submission" date="2021-02" db="EMBL/GenBank/DDBJ databases">
        <authorList>
            <person name="Nowell W R."/>
        </authorList>
    </citation>
    <scope>NUCLEOTIDE SEQUENCE</scope>
</reference>